<dbReference type="Gene3D" id="3.20.20.140">
    <property type="entry name" value="Metal-dependent hydrolases"/>
    <property type="match status" value="1"/>
</dbReference>
<dbReference type="STRING" id="39482.ERS852491_03418"/>
<dbReference type="InterPro" id="IPR018228">
    <property type="entry name" value="DNase_TatD-rel_CS"/>
</dbReference>
<dbReference type="GO" id="GO:0005829">
    <property type="term" value="C:cytosol"/>
    <property type="evidence" value="ECO:0007669"/>
    <property type="project" value="TreeGrafter"/>
</dbReference>
<dbReference type="GO" id="GO:0046872">
    <property type="term" value="F:metal ion binding"/>
    <property type="evidence" value="ECO:0007669"/>
    <property type="project" value="UniProtKB-KW"/>
</dbReference>
<evidence type="ECO:0000313" key="4">
    <source>
        <dbReference type="EMBL" id="CUO82426.1"/>
    </source>
</evidence>
<dbReference type="GO" id="GO:0016788">
    <property type="term" value="F:hydrolase activity, acting on ester bonds"/>
    <property type="evidence" value="ECO:0007669"/>
    <property type="project" value="InterPro"/>
</dbReference>
<dbReference type="SUPFAM" id="SSF51556">
    <property type="entry name" value="Metallo-dependent hydrolases"/>
    <property type="match status" value="1"/>
</dbReference>
<dbReference type="InterPro" id="IPR001130">
    <property type="entry name" value="TatD-like"/>
</dbReference>
<dbReference type="NCBIfam" id="TIGR00010">
    <property type="entry name" value="YchF/TatD family DNA exonuclease"/>
    <property type="match status" value="1"/>
</dbReference>
<sequence>MIFDTHAHYDDEQFDEDRDALLCSMQEGGVGTIVNAGSDVASWEDVRALTARYPFIYGAAGVHPDDVGELNEENFMRLRAVLREEKMVAVGEIGLDYYWDNESHEVQKTWFIRQLELARELEMPVIIHSREAAADTLQIMKEHARGLKGVIHCFSYSAEMAREYVKMGFFIGVGGVVTFKNSRKLKEVVEETPLEYLLLETDCPYLAPVPNRGKRNSSLNLVYVAEQIAELKQLSYDEVVEQTEKNARRFYNLL</sequence>
<dbReference type="InterPro" id="IPR032466">
    <property type="entry name" value="Metal_Hydrolase"/>
</dbReference>
<accession>A0A174I8K4</accession>
<dbReference type="Pfam" id="PF01026">
    <property type="entry name" value="TatD_DNase"/>
    <property type="match status" value="1"/>
</dbReference>
<dbReference type="PROSITE" id="PS01091">
    <property type="entry name" value="TATD_3"/>
    <property type="match status" value="1"/>
</dbReference>
<feature type="binding site" evidence="3">
    <location>
        <position position="152"/>
    </location>
    <ligand>
        <name>a divalent metal cation</name>
        <dbReference type="ChEBI" id="CHEBI:60240"/>
        <label>2</label>
    </ligand>
</feature>
<dbReference type="FunFam" id="3.20.20.140:FF:000005">
    <property type="entry name" value="TatD family hydrolase"/>
    <property type="match status" value="1"/>
</dbReference>
<dbReference type="CDD" id="cd01310">
    <property type="entry name" value="TatD_DNAse"/>
    <property type="match status" value="1"/>
</dbReference>
<organism evidence="4 5">
    <name type="scientific">Faecalicatena contorta</name>
    <dbReference type="NCBI Taxonomy" id="39482"/>
    <lineage>
        <taxon>Bacteria</taxon>
        <taxon>Bacillati</taxon>
        <taxon>Bacillota</taxon>
        <taxon>Clostridia</taxon>
        <taxon>Lachnospirales</taxon>
        <taxon>Lachnospiraceae</taxon>
        <taxon>Faecalicatena</taxon>
    </lineage>
</organism>
<dbReference type="EMBL" id="CYZU01000037">
    <property type="protein sequence ID" value="CUO82426.1"/>
    <property type="molecule type" value="Genomic_DNA"/>
</dbReference>
<dbReference type="AlphaFoldDB" id="A0A174I8K4"/>
<protein>
    <submittedName>
        <fullName evidence="4">Uncharacterized deoxyribonuclease YcfH</fullName>
        <ecNumber evidence="4">3.1.21.-</ecNumber>
    </submittedName>
</protein>
<keyword evidence="2 4" id="KW-0378">Hydrolase</keyword>
<gene>
    <name evidence="4" type="primary">ycfH</name>
    <name evidence="4" type="ORF">ERS852491_03418</name>
</gene>
<evidence type="ECO:0000313" key="5">
    <source>
        <dbReference type="Proteomes" id="UP000095544"/>
    </source>
</evidence>
<dbReference type="RefSeq" id="WP_055154397.1">
    <property type="nucleotide sequence ID" value="NZ_CYZU01000037.1"/>
</dbReference>
<evidence type="ECO:0000256" key="2">
    <source>
        <dbReference type="ARBA" id="ARBA00022801"/>
    </source>
</evidence>
<dbReference type="EC" id="3.1.21.-" evidence="4"/>
<feature type="binding site" evidence="3">
    <location>
        <position position="202"/>
    </location>
    <ligand>
        <name>a divalent metal cation</name>
        <dbReference type="ChEBI" id="CHEBI:60240"/>
        <label>1</label>
    </ligand>
</feature>
<evidence type="ECO:0000256" key="1">
    <source>
        <dbReference type="ARBA" id="ARBA00022723"/>
    </source>
</evidence>
<dbReference type="GO" id="GO:0004536">
    <property type="term" value="F:DNA nuclease activity"/>
    <property type="evidence" value="ECO:0007669"/>
    <property type="project" value="InterPro"/>
</dbReference>
<dbReference type="PANTHER" id="PTHR46124">
    <property type="entry name" value="D-AMINOACYL-TRNA DEACYLASE"/>
    <property type="match status" value="1"/>
</dbReference>
<keyword evidence="1 3" id="KW-0479">Metal-binding</keyword>
<proteinExistence type="predicted"/>
<reference evidence="4 5" key="1">
    <citation type="submission" date="2015-09" db="EMBL/GenBank/DDBJ databases">
        <authorList>
            <consortium name="Pathogen Informatics"/>
        </authorList>
    </citation>
    <scope>NUCLEOTIDE SEQUENCE [LARGE SCALE GENOMIC DNA]</scope>
    <source>
        <strain evidence="4 5">2789STDY5834876</strain>
    </source>
</reference>
<feature type="binding site" evidence="3">
    <location>
        <position position="128"/>
    </location>
    <ligand>
        <name>a divalent metal cation</name>
        <dbReference type="ChEBI" id="CHEBI:60240"/>
        <label>2</label>
    </ligand>
</feature>
<feature type="binding site" evidence="3">
    <location>
        <position position="6"/>
    </location>
    <ligand>
        <name>a divalent metal cation</name>
        <dbReference type="ChEBI" id="CHEBI:60240"/>
        <label>1</label>
    </ligand>
</feature>
<dbReference type="PANTHER" id="PTHR46124:SF2">
    <property type="entry name" value="D-AMINOACYL-TRNA DEACYLASE"/>
    <property type="match status" value="1"/>
</dbReference>
<feature type="binding site" evidence="3">
    <location>
        <position position="8"/>
    </location>
    <ligand>
        <name>a divalent metal cation</name>
        <dbReference type="ChEBI" id="CHEBI:60240"/>
        <label>1</label>
    </ligand>
</feature>
<evidence type="ECO:0000256" key="3">
    <source>
        <dbReference type="PIRSR" id="PIRSR005902-1"/>
    </source>
</evidence>
<dbReference type="Proteomes" id="UP000095544">
    <property type="component" value="Unassembled WGS sequence"/>
</dbReference>
<dbReference type="PIRSF" id="PIRSF005902">
    <property type="entry name" value="DNase_TatD"/>
    <property type="match status" value="1"/>
</dbReference>
<dbReference type="InterPro" id="IPR015991">
    <property type="entry name" value="TatD/YcfH-like"/>
</dbReference>
<name>A0A174I8K4_9FIRM</name>
<feature type="binding site" evidence="3">
    <location>
        <position position="92"/>
    </location>
    <ligand>
        <name>a divalent metal cation</name>
        <dbReference type="ChEBI" id="CHEBI:60240"/>
        <label>1</label>
    </ligand>
</feature>
<dbReference type="OrthoDB" id="9810005at2"/>